<organism evidence="13 14">
    <name type="scientific">Pseudobythopirellula maris</name>
    <dbReference type="NCBI Taxonomy" id="2527991"/>
    <lineage>
        <taxon>Bacteria</taxon>
        <taxon>Pseudomonadati</taxon>
        <taxon>Planctomycetota</taxon>
        <taxon>Planctomycetia</taxon>
        <taxon>Pirellulales</taxon>
        <taxon>Lacipirellulaceae</taxon>
        <taxon>Pseudobythopirellula</taxon>
    </lineage>
</organism>
<evidence type="ECO:0000256" key="2">
    <source>
        <dbReference type="ARBA" id="ARBA00006214"/>
    </source>
</evidence>
<reference evidence="13 14" key="1">
    <citation type="submission" date="2019-02" db="EMBL/GenBank/DDBJ databases">
        <title>Deep-cultivation of Planctomycetes and their phenomic and genomic characterization uncovers novel biology.</title>
        <authorList>
            <person name="Wiegand S."/>
            <person name="Jogler M."/>
            <person name="Boedeker C."/>
            <person name="Pinto D."/>
            <person name="Vollmers J."/>
            <person name="Rivas-Marin E."/>
            <person name="Kohn T."/>
            <person name="Peeters S.H."/>
            <person name="Heuer A."/>
            <person name="Rast P."/>
            <person name="Oberbeckmann S."/>
            <person name="Bunk B."/>
            <person name="Jeske O."/>
            <person name="Meyerdierks A."/>
            <person name="Storesund J.E."/>
            <person name="Kallscheuer N."/>
            <person name="Luecker S."/>
            <person name="Lage O.M."/>
            <person name="Pohl T."/>
            <person name="Merkel B.J."/>
            <person name="Hornburger P."/>
            <person name="Mueller R.-W."/>
            <person name="Bruemmer F."/>
            <person name="Labrenz M."/>
            <person name="Spormann A.M."/>
            <person name="Op Den Camp H."/>
            <person name="Overmann J."/>
            <person name="Amann R."/>
            <person name="Jetten M.S.M."/>
            <person name="Mascher T."/>
            <person name="Medema M.H."/>
            <person name="Devos D.P."/>
            <person name="Kaster A.-K."/>
            <person name="Ovreas L."/>
            <person name="Rohde M."/>
            <person name="Galperin M.Y."/>
            <person name="Jogler C."/>
        </authorList>
    </citation>
    <scope>NUCLEOTIDE SEQUENCE [LARGE SCALE GENOMIC DNA]</scope>
    <source>
        <strain evidence="13 14">Mal64</strain>
    </source>
</reference>
<feature type="transmembrane region" description="Helical" evidence="11">
    <location>
        <begin position="74"/>
        <end position="94"/>
    </location>
</feature>
<gene>
    <name evidence="13" type="ORF">Mal64_07560</name>
</gene>
<dbReference type="Pfam" id="PF07884">
    <property type="entry name" value="VKOR"/>
    <property type="match status" value="1"/>
</dbReference>
<dbReference type="GO" id="GO:0016491">
    <property type="term" value="F:oxidoreductase activity"/>
    <property type="evidence" value="ECO:0007669"/>
    <property type="project" value="UniProtKB-KW"/>
</dbReference>
<dbReference type="GO" id="GO:0048038">
    <property type="term" value="F:quinone binding"/>
    <property type="evidence" value="ECO:0007669"/>
    <property type="project" value="UniProtKB-KW"/>
</dbReference>
<evidence type="ECO:0000256" key="5">
    <source>
        <dbReference type="ARBA" id="ARBA00022989"/>
    </source>
</evidence>
<comment type="caution">
    <text evidence="13">The sequence shown here is derived from an EMBL/GenBank/DDBJ whole genome shotgun (WGS) entry which is preliminary data.</text>
</comment>
<keyword evidence="8" id="KW-1015">Disulfide bond</keyword>
<feature type="transmembrane region" description="Helical" evidence="11">
    <location>
        <begin position="308"/>
        <end position="329"/>
    </location>
</feature>
<dbReference type="InterPro" id="IPR038354">
    <property type="entry name" value="VKOR_sf"/>
</dbReference>
<dbReference type="Gene3D" id="1.20.1440.130">
    <property type="entry name" value="VKOR domain"/>
    <property type="match status" value="1"/>
</dbReference>
<evidence type="ECO:0000259" key="12">
    <source>
        <dbReference type="Pfam" id="PF07884"/>
    </source>
</evidence>
<keyword evidence="14" id="KW-1185">Reference proteome</keyword>
<dbReference type="GO" id="GO:0016020">
    <property type="term" value="C:membrane"/>
    <property type="evidence" value="ECO:0007669"/>
    <property type="project" value="UniProtKB-SubCell"/>
</dbReference>
<feature type="transmembrane region" description="Helical" evidence="11">
    <location>
        <begin position="335"/>
        <end position="353"/>
    </location>
</feature>
<comment type="similarity">
    <text evidence="2">Belongs to the VKOR family.</text>
</comment>
<feature type="transmembrane region" description="Helical" evidence="11">
    <location>
        <begin position="226"/>
        <end position="248"/>
    </location>
</feature>
<dbReference type="AlphaFoldDB" id="A0A5C5ZTI4"/>
<evidence type="ECO:0000313" key="14">
    <source>
        <dbReference type="Proteomes" id="UP000315440"/>
    </source>
</evidence>
<evidence type="ECO:0000256" key="4">
    <source>
        <dbReference type="ARBA" id="ARBA00022719"/>
    </source>
</evidence>
<keyword evidence="4" id="KW-0874">Quinone</keyword>
<feature type="transmembrane region" description="Helical" evidence="11">
    <location>
        <begin position="123"/>
        <end position="145"/>
    </location>
</feature>
<evidence type="ECO:0000256" key="3">
    <source>
        <dbReference type="ARBA" id="ARBA00022692"/>
    </source>
</evidence>
<feature type="transmembrane region" description="Helical" evidence="11">
    <location>
        <begin position="412"/>
        <end position="438"/>
    </location>
</feature>
<protein>
    <submittedName>
        <fullName evidence="13">Vitamin K epoxide reductase family protein</fullName>
    </submittedName>
</protein>
<sequence>MAEQEVGLHSDHRHDDHQQGEPNHGDHGHDEHDQRDGGEDSPGGQDHCGGDQHGHAMSVDDRRRMLQTHHRQTLWCYWSIVALGLWLLVAPWSFGYLNEGLWVDPSGGRGVWFSDQTHTTLRAWLMTWSDILSGAVLVVLGWRALSTDRPVSLWGCCFVGVWLTAAPVVLWAPTASGYLNDTLVGAWLISLTILVPGMPNMIMYMKHGPPTPPGWTYNPSSWPQRWIMIATGLAGWLVSRYLAVYQLGYTTYVWDPFFGFAQGTRQVLDSKMSHAWPISDAGLGSLSYTFEFLMGFMGSPSRWRTMPWMVAFFGVLVIPLGLTHIFLVASQPVLVHHWCSMCLLAALIMLPMIPLEVDEVVAMCLHVVRAKRRGDRGGSLWAIFWKGGEAEGCTPDERSPELIELPRRPREVFLASIWGMSFPWTLTASTALGVALMAAPAWLGVGVETAAADVAHIGGALIATVSVVCMGEVVRVGRLLNIPLGVAVAAAPWALDGGGVVYGVACTAMGLAVAALSAPRGVVCERYGSWDRFVR</sequence>
<dbReference type="EMBL" id="SJPQ01000001">
    <property type="protein sequence ID" value="TWT90367.1"/>
    <property type="molecule type" value="Genomic_DNA"/>
</dbReference>
<evidence type="ECO:0000256" key="10">
    <source>
        <dbReference type="SAM" id="MobiDB-lite"/>
    </source>
</evidence>
<keyword evidence="5 11" id="KW-1133">Transmembrane helix</keyword>
<evidence type="ECO:0000313" key="13">
    <source>
        <dbReference type="EMBL" id="TWT90367.1"/>
    </source>
</evidence>
<evidence type="ECO:0000256" key="8">
    <source>
        <dbReference type="ARBA" id="ARBA00023157"/>
    </source>
</evidence>
<keyword evidence="9" id="KW-0676">Redox-active center</keyword>
<feature type="transmembrane region" description="Helical" evidence="11">
    <location>
        <begin position="152"/>
        <end position="172"/>
    </location>
</feature>
<feature type="transmembrane region" description="Helical" evidence="11">
    <location>
        <begin position="450"/>
        <end position="469"/>
    </location>
</feature>
<evidence type="ECO:0000256" key="7">
    <source>
        <dbReference type="ARBA" id="ARBA00023136"/>
    </source>
</evidence>
<feature type="transmembrane region" description="Helical" evidence="11">
    <location>
        <begin position="501"/>
        <end position="523"/>
    </location>
</feature>
<dbReference type="InterPro" id="IPR012932">
    <property type="entry name" value="VKOR"/>
</dbReference>
<evidence type="ECO:0000256" key="9">
    <source>
        <dbReference type="ARBA" id="ARBA00023284"/>
    </source>
</evidence>
<keyword evidence="7 11" id="KW-0472">Membrane</keyword>
<feature type="region of interest" description="Disordered" evidence="10">
    <location>
        <begin position="1"/>
        <end position="56"/>
    </location>
</feature>
<name>A0A5C5ZTI4_9BACT</name>
<feature type="compositionally biased region" description="Basic and acidic residues" evidence="10">
    <location>
        <begin position="1"/>
        <end position="38"/>
    </location>
</feature>
<evidence type="ECO:0000256" key="11">
    <source>
        <dbReference type="SAM" id="Phobius"/>
    </source>
</evidence>
<evidence type="ECO:0000256" key="6">
    <source>
        <dbReference type="ARBA" id="ARBA00023002"/>
    </source>
</evidence>
<dbReference type="Proteomes" id="UP000315440">
    <property type="component" value="Unassembled WGS sequence"/>
</dbReference>
<evidence type="ECO:0000256" key="1">
    <source>
        <dbReference type="ARBA" id="ARBA00004141"/>
    </source>
</evidence>
<comment type="subcellular location">
    <subcellularLocation>
        <location evidence="1">Membrane</location>
        <topology evidence="1">Multi-pass membrane protein</topology>
    </subcellularLocation>
</comment>
<dbReference type="CDD" id="cd12919">
    <property type="entry name" value="VKOR_2"/>
    <property type="match status" value="1"/>
</dbReference>
<feature type="transmembrane region" description="Helical" evidence="11">
    <location>
        <begin position="184"/>
        <end position="205"/>
    </location>
</feature>
<accession>A0A5C5ZTI4</accession>
<proteinExistence type="inferred from homology"/>
<feature type="domain" description="Vitamin K epoxide reductase" evidence="12">
    <location>
        <begin position="226"/>
        <end position="355"/>
    </location>
</feature>
<keyword evidence="6" id="KW-0560">Oxidoreductase</keyword>
<keyword evidence="3 11" id="KW-0812">Transmembrane</keyword>